<feature type="domain" description="TadE-like" evidence="2">
    <location>
        <begin position="19"/>
        <end position="61"/>
    </location>
</feature>
<dbReference type="Pfam" id="PF07811">
    <property type="entry name" value="TadE"/>
    <property type="match status" value="1"/>
</dbReference>
<dbReference type="Proteomes" id="UP001330434">
    <property type="component" value="Chromosome"/>
</dbReference>
<organism evidence="3 4">
    <name type="scientific">Candidatus Bealeia paramacronuclearis</name>
    <dbReference type="NCBI Taxonomy" id="1921001"/>
    <lineage>
        <taxon>Bacteria</taxon>
        <taxon>Pseudomonadati</taxon>
        <taxon>Pseudomonadota</taxon>
        <taxon>Alphaproteobacteria</taxon>
        <taxon>Holosporales</taxon>
        <taxon>Holosporaceae</taxon>
        <taxon>Candidatus Bealeia</taxon>
    </lineage>
</organism>
<dbReference type="EMBL" id="CP133270">
    <property type="protein sequence ID" value="WVX66871.1"/>
    <property type="molecule type" value="Genomic_DNA"/>
</dbReference>
<feature type="transmembrane region" description="Helical" evidence="1">
    <location>
        <begin position="21"/>
        <end position="47"/>
    </location>
</feature>
<keyword evidence="4" id="KW-1185">Reference proteome</keyword>
<gene>
    <name evidence="3" type="ORF">Bealeia1_01060</name>
</gene>
<keyword evidence="1" id="KW-0472">Membrane</keyword>
<accession>A0ABZ2C5H9</accession>
<keyword evidence="1" id="KW-0812">Transmembrane</keyword>
<evidence type="ECO:0000313" key="4">
    <source>
        <dbReference type="Proteomes" id="UP001330434"/>
    </source>
</evidence>
<evidence type="ECO:0000259" key="2">
    <source>
        <dbReference type="Pfam" id="PF07811"/>
    </source>
</evidence>
<evidence type="ECO:0000313" key="3">
    <source>
        <dbReference type="EMBL" id="WVX66871.1"/>
    </source>
</evidence>
<sequence>MFYFRKKYCVSNKVAQDQGAVMIEFALISPLLFLIFFGIFEISAIFLTQASMDFALSQVVRYGRTGDVLPGVSQYAQANTLASQYSFGLIDPAQIKISATVYPNFAALPSNMAAAPTGTGNFTAASNLGAGQQIVLYTMVYDWTMYTPIVSQYFTSNGVYPIKVAAVVVNEPF</sequence>
<evidence type="ECO:0000256" key="1">
    <source>
        <dbReference type="SAM" id="Phobius"/>
    </source>
</evidence>
<reference evidence="3 4" key="1">
    <citation type="journal article" date="2024" name="Environ. Microbiol.">
        <title>Novel evolutionary insights on the interactions of the Holosporales (Alphaproteobacteria) with eukaryotic hosts from comparative genomics.</title>
        <authorList>
            <person name="Giovannini M."/>
            <person name="Petroni G."/>
            <person name="Castelli M."/>
        </authorList>
    </citation>
    <scope>NUCLEOTIDE SEQUENCE [LARGE SCALE GENOMIC DNA]</scope>
    <source>
        <strain evidence="3 4">US_Bl 15I1</strain>
    </source>
</reference>
<proteinExistence type="predicted"/>
<keyword evidence="1" id="KW-1133">Transmembrane helix</keyword>
<name>A0ABZ2C5H9_9PROT</name>
<protein>
    <submittedName>
        <fullName evidence="3">Pilus assembly protein</fullName>
    </submittedName>
</protein>
<dbReference type="InterPro" id="IPR012495">
    <property type="entry name" value="TadE-like_dom"/>
</dbReference>